<comment type="caution">
    <text evidence="15">The sequence shown here is derived from an EMBL/GenBank/DDBJ whole genome shotgun (WGS) entry which is preliminary data.</text>
</comment>
<dbReference type="SUPFAM" id="SSF56672">
    <property type="entry name" value="DNA/RNA polymerases"/>
    <property type="match status" value="1"/>
</dbReference>
<keyword evidence="6 11" id="KW-0548">Nucleotidyltransferase</keyword>
<gene>
    <name evidence="15" type="ORF">ESCO_004026</name>
</gene>
<sequence length="1299" mass="144937">MPLSVPEPPPGPRPAVKTNTYGVPGEIEDMLAVFDACLRVHKMDRAALVLKRLNAVSSLSGEQQIVLNNRYLRASLGQMRTTPNPEQAEKLHKWYELQIRGKSLPHTAETVACMLKASLLSQRGTRLERLVKRYMGMAPGEAGLRVLSMDDILSDQDLAVITDICPTYNYAADADEFEELQDLAPFAAEEGELVGASTDAVGEAEANTQTAAYPELLPTPQKGEGLSTLKRGLGLLFGLQDADLSRLPVEERREIQHQLERDSITSAIAKWRADSEKLRKRGVSNAFGYSSDENSISSQMGIWLEALEQRIKQEMVLVKMSEDKITKSEEDLDRCLYGPLIGQCNPSRLAAVILLSVLNLGAVLGADRGLAIGRLVVNIAKNTQEDLEMQRREEKERAAKKKRKITFKGDVADATKAAKQALKETTVLLDEVAQDAERFKEHAFVPWSVQVKVQLGSALLKMLLETARLNVVMEHPLTKEKLSQYQPAFSHAQQMRKGKKIGVIVLNPHLVTRLQREPFGDFLAKHLPMLVEPKEWESFSKGGFLDSNAHLVRVKPGDVEQKLYARAAINNGDMTQVFRGLDVLGKTAWIINKDILNVMLEAWNTGKEIANFPPLEPNLPVPPEPDSSSDPLLRIQWIKKVKLIENERSGLHSQRCFMNLQLEVARAFRNQTFYFPHNVDYRGRAYPMPTYLNHMGADHARAMLKFGKGKPLGARGLRWLKIHLANLYGFDKASFDEREAFADNNRVNIIESASNPLGGERWWLEAEDPWQCLATCFELKAALESPDPTQYVSHLPVHQDGTCNGLQHYAALGGDTWGARQVNLEPGERPADVYSAVANMVKEAISKDQTAGSPFAAAMVGKVTRKVVKQTVMTNVYGVTFAGAKKQVCKQLDALYPTLGQEVGIPNMILATYVARHIFTALATMFRGAHDIQYWLGDVGGRVCRALTETQLRQIADSYAKGDVEPEANKPSSRKAAKPSTAKGMLDELTAQFRSTVVWTTPLRMPVVQPYRKVSQKEIRTSLQSVLYPIGNHTDPVNRRKQLQGFPPNFIHSLDASHMLLSALECHDRGLDFAAVHDSFWTHAGDVDVLNEVLRDAFIRIHEEDVVGRLATEFEARHKGSIYLAHISADSPVAKKIRELRKESKLSPKEELLLEHKRNQLRLSGNPWDLELSKKIVTPASIYEDMAVAEEDVDIREDTKAIGLGEIPEEEIEGAVGPEAQEALMAAQQLASDQMENLLTNMAVNVVEANLTEDSKKKKKTPTRTKPPVPVWMPLTIPQIPKKGDFNVKRLRDSQYFFS</sequence>
<feature type="region of interest" description="Disordered" evidence="13">
    <location>
        <begin position="1253"/>
        <end position="1272"/>
    </location>
</feature>
<comment type="function">
    <text evidence="1 11">DNA-dependent RNA polymerase catalyzes the transcription of DNA into RNA using the four ribonucleoside triphosphates as substrates.</text>
</comment>
<evidence type="ECO:0000313" key="16">
    <source>
        <dbReference type="Proteomes" id="UP000053831"/>
    </source>
</evidence>
<dbReference type="FunFam" id="1.10.287.280:FF:000001">
    <property type="entry name" value="DNA-directed RNA polymerase"/>
    <property type="match status" value="1"/>
</dbReference>
<reference evidence="15 16" key="1">
    <citation type="submission" date="2015-07" db="EMBL/GenBank/DDBJ databases">
        <title>The genome of the fungus Escovopsis weberi, a specialized disease agent of ant agriculture.</title>
        <authorList>
            <person name="de Man T.J."/>
            <person name="Stajich J.E."/>
            <person name="Kubicek C.P."/>
            <person name="Chenthamara K."/>
            <person name="Atanasova L."/>
            <person name="Druzhinina I.S."/>
            <person name="Birnbaum S."/>
            <person name="Barribeau S.M."/>
            <person name="Teiling C."/>
            <person name="Suen G."/>
            <person name="Currie C."/>
            <person name="Gerardo N.M."/>
        </authorList>
    </citation>
    <scope>NUCLEOTIDE SEQUENCE [LARGE SCALE GENOMIC DNA]</scope>
</reference>
<evidence type="ECO:0000256" key="7">
    <source>
        <dbReference type="ARBA" id="ARBA00022946"/>
    </source>
</evidence>
<dbReference type="FunFam" id="1.10.150.20:FF:000041">
    <property type="entry name" value="DNA-directed RNA polymerase"/>
    <property type="match status" value="1"/>
</dbReference>
<comment type="similarity">
    <text evidence="3 11">Belongs to the phage and mitochondrial RNA polymerase family.</text>
</comment>
<feature type="domain" description="DNA-directed RNA polymerase N-terminal" evidence="14">
    <location>
        <begin position="254"/>
        <end position="586"/>
    </location>
</feature>
<keyword evidence="7" id="KW-0809">Transit peptide</keyword>
<dbReference type="GO" id="GO:0001018">
    <property type="term" value="F:mitochondrial promoter sequence-specific DNA binding"/>
    <property type="evidence" value="ECO:0007669"/>
    <property type="project" value="TreeGrafter"/>
</dbReference>
<dbReference type="InterPro" id="IPR029262">
    <property type="entry name" value="RPOL_N"/>
</dbReference>
<dbReference type="Pfam" id="PF14700">
    <property type="entry name" value="RPOL_N"/>
    <property type="match status" value="1"/>
</dbReference>
<evidence type="ECO:0000256" key="11">
    <source>
        <dbReference type="RuleBase" id="RU003805"/>
    </source>
</evidence>
<feature type="region of interest" description="Disordered" evidence="13">
    <location>
        <begin position="963"/>
        <end position="982"/>
    </location>
</feature>
<dbReference type="InterPro" id="IPR037159">
    <property type="entry name" value="RNA_POL_N_sf"/>
</dbReference>
<dbReference type="PANTHER" id="PTHR10102:SF0">
    <property type="entry name" value="DNA-DIRECTED RNA POLYMERASE, MITOCHONDRIAL"/>
    <property type="match status" value="1"/>
</dbReference>
<dbReference type="OrthoDB" id="276422at2759"/>
<dbReference type="InterPro" id="IPR002092">
    <property type="entry name" value="DNA-dir_Rpol_phage-type"/>
</dbReference>
<dbReference type="Gene3D" id="1.10.287.260">
    <property type="match status" value="1"/>
</dbReference>
<dbReference type="InterPro" id="IPR046950">
    <property type="entry name" value="DNA-dir_Rpol_C_phage-type"/>
</dbReference>
<proteinExistence type="inferred from homology"/>
<keyword evidence="9 11" id="KW-0804">Transcription</keyword>
<dbReference type="GO" id="GO:0006390">
    <property type="term" value="P:mitochondrial transcription"/>
    <property type="evidence" value="ECO:0007669"/>
    <property type="project" value="TreeGrafter"/>
</dbReference>
<evidence type="ECO:0000256" key="3">
    <source>
        <dbReference type="ARBA" id="ARBA00009493"/>
    </source>
</evidence>
<keyword evidence="12" id="KW-0175">Coiled coil</keyword>
<protein>
    <recommendedName>
        <fullName evidence="11">DNA-directed RNA polymerase</fullName>
        <ecNumber evidence="11">2.7.7.6</ecNumber>
    </recommendedName>
</protein>
<comment type="catalytic activity">
    <reaction evidence="10 11">
        <text>RNA(n) + a ribonucleoside 5'-triphosphate = RNA(n+1) + diphosphate</text>
        <dbReference type="Rhea" id="RHEA:21248"/>
        <dbReference type="Rhea" id="RHEA-COMP:14527"/>
        <dbReference type="Rhea" id="RHEA-COMP:17342"/>
        <dbReference type="ChEBI" id="CHEBI:33019"/>
        <dbReference type="ChEBI" id="CHEBI:61557"/>
        <dbReference type="ChEBI" id="CHEBI:140395"/>
        <dbReference type="EC" id="2.7.7.6"/>
    </reaction>
</comment>
<evidence type="ECO:0000256" key="13">
    <source>
        <dbReference type="SAM" id="MobiDB-lite"/>
    </source>
</evidence>
<keyword evidence="5 11" id="KW-0808">Transferase</keyword>
<evidence type="ECO:0000256" key="5">
    <source>
        <dbReference type="ARBA" id="ARBA00022679"/>
    </source>
</evidence>
<name>A0A0M8N6G8_ESCWE</name>
<dbReference type="GO" id="GO:0034245">
    <property type="term" value="C:mitochondrial DNA-directed RNA polymerase complex"/>
    <property type="evidence" value="ECO:0007669"/>
    <property type="project" value="TreeGrafter"/>
</dbReference>
<dbReference type="PROSITE" id="PS00489">
    <property type="entry name" value="RNA_POL_PHAGE_2"/>
    <property type="match status" value="1"/>
</dbReference>
<evidence type="ECO:0000256" key="6">
    <source>
        <dbReference type="ARBA" id="ARBA00022695"/>
    </source>
</evidence>
<evidence type="ECO:0000256" key="8">
    <source>
        <dbReference type="ARBA" id="ARBA00023128"/>
    </source>
</evidence>
<feature type="coiled-coil region" evidence="12">
    <location>
        <begin position="377"/>
        <end position="404"/>
    </location>
</feature>
<evidence type="ECO:0000256" key="12">
    <source>
        <dbReference type="SAM" id="Coils"/>
    </source>
</evidence>
<dbReference type="EMBL" id="LGSR01000013">
    <property type="protein sequence ID" value="KOS20911.1"/>
    <property type="molecule type" value="Genomic_DNA"/>
</dbReference>
<dbReference type="Gene3D" id="1.10.1320.10">
    <property type="entry name" value="DNA-directed RNA polymerase, N-terminal domain"/>
    <property type="match status" value="1"/>
</dbReference>
<dbReference type="Gene3D" id="1.10.150.20">
    <property type="entry name" value="5' to 3' exonuclease, C-terminal subdomain"/>
    <property type="match status" value="1"/>
</dbReference>
<comment type="subcellular location">
    <subcellularLocation>
        <location evidence="2">Mitochondrion</location>
    </subcellularLocation>
</comment>
<dbReference type="STRING" id="150374.A0A0M8N6G8"/>
<evidence type="ECO:0000256" key="9">
    <source>
        <dbReference type="ARBA" id="ARBA00023163"/>
    </source>
</evidence>
<dbReference type="GO" id="GO:0003899">
    <property type="term" value="F:DNA-directed RNA polymerase activity"/>
    <property type="evidence" value="ECO:0007669"/>
    <property type="project" value="UniProtKB-EC"/>
</dbReference>
<keyword evidence="16" id="KW-1185">Reference proteome</keyword>
<dbReference type="PROSITE" id="PS00900">
    <property type="entry name" value="RNA_POL_PHAGE_1"/>
    <property type="match status" value="1"/>
</dbReference>
<dbReference type="Proteomes" id="UP000053831">
    <property type="component" value="Unassembled WGS sequence"/>
</dbReference>
<evidence type="ECO:0000256" key="4">
    <source>
        <dbReference type="ARBA" id="ARBA00022478"/>
    </source>
</evidence>
<organism evidence="15 16">
    <name type="scientific">Escovopsis weberi</name>
    <dbReference type="NCBI Taxonomy" id="150374"/>
    <lineage>
        <taxon>Eukaryota</taxon>
        <taxon>Fungi</taxon>
        <taxon>Dikarya</taxon>
        <taxon>Ascomycota</taxon>
        <taxon>Pezizomycotina</taxon>
        <taxon>Sordariomycetes</taxon>
        <taxon>Hypocreomycetidae</taxon>
        <taxon>Hypocreales</taxon>
        <taxon>Hypocreaceae</taxon>
        <taxon>Escovopsis</taxon>
    </lineage>
</organism>
<dbReference type="InterPro" id="IPR043502">
    <property type="entry name" value="DNA/RNA_pol_sf"/>
</dbReference>
<evidence type="ECO:0000259" key="14">
    <source>
        <dbReference type="SMART" id="SM01311"/>
    </source>
</evidence>
<evidence type="ECO:0000256" key="2">
    <source>
        <dbReference type="ARBA" id="ARBA00004173"/>
    </source>
</evidence>
<dbReference type="Gene3D" id="1.10.287.280">
    <property type="match status" value="1"/>
</dbReference>
<dbReference type="PANTHER" id="PTHR10102">
    <property type="entry name" value="DNA-DIRECTED RNA POLYMERASE, MITOCHONDRIAL"/>
    <property type="match status" value="1"/>
</dbReference>
<dbReference type="InterPro" id="IPR024075">
    <property type="entry name" value="DNA-dir_RNA_pol_helix_hairp_sf"/>
</dbReference>
<dbReference type="EC" id="2.7.7.6" evidence="11"/>
<dbReference type="Pfam" id="PF00940">
    <property type="entry name" value="RNA_pol"/>
    <property type="match status" value="1"/>
</dbReference>
<dbReference type="SMART" id="SM01311">
    <property type="entry name" value="RPOL_N"/>
    <property type="match status" value="1"/>
</dbReference>
<evidence type="ECO:0000256" key="10">
    <source>
        <dbReference type="ARBA" id="ARBA00048552"/>
    </source>
</evidence>
<keyword evidence="4 11" id="KW-0240">DNA-directed RNA polymerase</keyword>
<evidence type="ECO:0000313" key="15">
    <source>
        <dbReference type="EMBL" id="KOS20911.1"/>
    </source>
</evidence>
<accession>A0A0M8N6G8</accession>
<evidence type="ECO:0000256" key="1">
    <source>
        <dbReference type="ARBA" id="ARBA00004026"/>
    </source>
</evidence>
<keyword evidence="8" id="KW-0496">Mitochondrion</keyword>